<dbReference type="Pfam" id="PF00892">
    <property type="entry name" value="EamA"/>
    <property type="match status" value="1"/>
</dbReference>
<dbReference type="GO" id="GO:0005886">
    <property type="term" value="C:plasma membrane"/>
    <property type="evidence" value="ECO:0007669"/>
    <property type="project" value="UniProtKB-SubCell"/>
</dbReference>
<proteinExistence type="inferred from homology"/>
<keyword evidence="8" id="KW-0448">Lipopolysaccharide biosynthesis</keyword>
<dbReference type="InterPro" id="IPR000390">
    <property type="entry name" value="Small_drug/metabolite_transptr"/>
</dbReference>
<comment type="similarity">
    <text evidence="2">Belongs to the EamA transporter family.</text>
</comment>
<dbReference type="AlphaFoldDB" id="A0A7X0VEG8"/>
<dbReference type="PANTHER" id="PTHR30561:SF9">
    <property type="entry name" value="4-AMINO-4-DEOXY-L-ARABINOSE-PHOSPHOUNDECAPRENOL FLIPPASE SUBUNIT ARNF-RELATED"/>
    <property type="match status" value="1"/>
</dbReference>
<evidence type="ECO:0000256" key="10">
    <source>
        <dbReference type="ARBA" id="ARBA00023098"/>
    </source>
</evidence>
<evidence type="ECO:0000256" key="1">
    <source>
        <dbReference type="ARBA" id="ARBA00004651"/>
    </source>
</evidence>
<keyword evidence="3" id="KW-1003">Cell membrane</keyword>
<keyword evidence="4" id="KW-0444">Lipid biosynthesis</keyword>
<feature type="transmembrane region" description="Helical" evidence="12">
    <location>
        <begin position="42"/>
        <end position="64"/>
    </location>
</feature>
<dbReference type="GO" id="GO:0022857">
    <property type="term" value="F:transmembrane transporter activity"/>
    <property type="evidence" value="ECO:0007669"/>
    <property type="project" value="InterPro"/>
</dbReference>
<comment type="subcellular location">
    <subcellularLocation>
        <location evidence="1">Cell membrane</location>
        <topology evidence="1">Multi-pass membrane protein</topology>
    </subcellularLocation>
</comment>
<gene>
    <name evidence="14" type="ORF">H7C19_09925</name>
</gene>
<evidence type="ECO:0000256" key="2">
    <source>
        <dbReference type="ARBA" id="ARBA00007362"/>
    </source>
</evidence>
<evidence type="ECO:0000259" key="13">
    <source>
        <dbReference type="Pfam" id="PF00892"/>
    </source>
</evidence>
<organism evidence="14 15">
    <name type="scientific">Cohnella nanjingensis</name>
    <dbReference type="NCBI Taxonomy" id="1387779"/>
    <lineage>
        <taxon>Bacteria</taxon>
        <taxon>Bacillati</taxon>
        <taxon>Bacillota</taxon>
        <taxon>Bacilli</taxon>
        <taxon>Bacillales</taxon>
        <taxon>Paenibacillaceae</taxon>
        <taxon>Cohnella</taxon>
    </lineage>
</organism>
<dbReference type="Proteomes" id="UP000547209">
    <property type="component" value="Unassembled WGS sequence"/>
</dbReference>
<accession>A0A7X0VEG8</accession>
<dbReference type="SUPFAM" id="SSF103481">
    <property type="entry name" value="Multidrug resistance efflux transporter EmrE"/>
    <property type="match status" value="1"/>
</dbReference>
<dbReference type="PANTHER" id="PTHR30561">
    <property type="entry name" value="SMR FAMILY PROTON-DEPENDENT DRUG EFFLUX TRANSPORTER SUGE"/>
    <property type="match status" value="1"/>
</dbReference>
<name>A0A7X0VEG8_9BACL</name>
<keyword evidence="11 12" id="KW-0472">Membrane</keyword>
<protein>
    <submittedName>
        <fullName evidence="14">EamA family transporter</fullName>
    </submittedName>
</protein>
<keyword evidence="7 12" id="KW-0812">Transmembrane</keyword>
<evidence type="ECO:0000256" key="9">
    <source>
        <dbReference type="ARBA" id="ARBA00022989"/>
    </source>
</evidence>
<keyword evidence="5" id="KW-0997">Cell inner membrane</keyword>
<dbReference type="GO" id="GO:0009103">
    <property type="term" value="P:lipopolysaccharide biosynthetic process"/>
    <property type="evidence" value="ECO:0007669"/>
    <property type="project" value="UniProtKB-KW"/>
</dbReference>
<evidence type="ECO:0000256" key="6">
    <source>
        <dbReference type="ARBA" id="ARBA00022556"/>
    </source>
</evidence>
<dbReference type="InterPro" id="IPR037185">
    <property type="entry name" value="EmrE-like"/>
</dbReference>
<feature type="transmembrane region" description="Helical" evidence="12">
    <location>
        <begin position="71"/>
        <end position="91"/>
    </location>
</feature>
<reference evidence="14 15" key="1">
    <citation type="submission" date="2020-08" db="EMBL/GenBank/DDBJ databases">
        <title>Cohnella phylogeny.</title>
        <authorList>
            <person name="Dunlap C."/>
        </authorList>
    </citation>
    <scope>NUCLEOTIDE SEQUENCE [LARGE SCALE GENOMIC DNA]</scope>
    <source>
        <strain evidence="14 15">DSM 28246</strain>
    </source>
</reference>
<evidence type="ECO:0000256" key="11">
    <source>
        <dbReference type="ARBA" id="ARBA00023136"/>
    </source>
</evidence>
<evidence type="ECO:0000256" key="3">
    <source>
        <dbReference type="ARBA" id="ARBA00022475"/>
    </source>
</evidence>
<evidence type="ECO:0000256" key="5">
    <source>
        <dbReference type="ARBA" id="ARBA00022519"/>
    </source>
</evidence>
<feature type="domain" description="EamA" evidence="13">
    <location>
        <begin position="12"/>
        <end position="114"/>
    </location>
</feature>
<keyword evidence="15" id="KW-1185">Reference proteome</keyword>
<keyword evidence="10" id="KW-0443">Lipid metabolism</keyword>
<evidence type="ECO:0000313" key="14">
    <source>
        <dbReference type="EMBL" id="MBB6671005.1"/>
    </source>
</evidence>
<keyword evidence="9 12" id="KW-1133">Transmembrane helix</keyword>
<comment type="caution">
    <text evidence="14">The sequence shown here is derived from an EMBL/GenBank/DDBJ whole genome shotgun (WGS) entry which is preliminary data.</text>
</comment>
<feature type="transmembrane region" description="Helical" evidence="12">
    <location>
        <begin position="97"/>
        <end position="115"/>
    </location>
</feature>
<dbReference type="EMBL" id="JACJVP010000014">
    <property type="protein sequence ID" value="MBB6671005.1"/>
    <property type="molecule type" value="Genomic_DNA"/>
</dbReference>
<evidence type="ECO:0000256" key="12">
    <source>
        <dbReference type="SAM" id="Phobius"/>
    </source>
</evidence>
<keyword evidence="6" id="KW-0441">Lipid A biosynthesis</keyword>
<sequence length="116" mass="12347">MVVSYALLLLNIGLLVLGQIVWKTGLDRAGGLTLHNLLPTLTSPLILLGVALYGVATVVWLAVLSRLPLSTAYPLQSLAYVLGILIAWGVFQETVPLTRWIGAGIIVIGVVVVAYK</sequence>
<evidence type="ECO:0000256" key="8">
    <source>
        <dbReference type="ARBA" id="ARBA00022985"/>
    </source>
</evidence>
<evidence type="ECO:0000256" key="4">
    <source>
        <dbReference type="ARBA" id="ARBA00022516"/>
    </source>
</evidence>
<dbReference type="RefSeq" id="WP_185142495.1">
    <property type="nucleotide sequence ID" value="NZ_JACJVP010000014.1"/>
</dbReference>
<evidence type="ECO:0000256" key="7">
    <source>
        <dbReference type="ARBA" id="ARBA00022692"/>
    </source>
</evidence>
<dbReference type="InterPro" id="IPR000620">
    <property type="entry name" value="EamA_dom"/>
</dbReference>
<evidence type="ECO:0000313" key="15">
    <source>
        <dbReference type="Proteomes" id="UP000547209"/>
    </source>
</evidence>
<dbReference type="Gene3D" id="1.10.3730.20">
    <property type="match status" value="1"/>
</dbReference>